<proteinExistence type="predicted"/>
<accession>A0A6J4JGP8</accession>
<dbReference type="GO" id="GO:0006974">
    <property type="term" value="P:DNA damage response"/>
    <property type="evidence" value="ECO:0007669"/>
    <property type="project" value="InterPro"/>
</dbReference>
<feature type="domain" description="Fe2OG dioxygenase" evidence="1">
    <location>
        <begin position="13"/>
        <end position="115"/>
    </location>
</feature>
<protein>
    <recommendedName>
        <fullName evidence="1">Fe2OG dioxygenase domain-containing protein</fullName>
    </recommendedName>
</protein>
<organism evidence="2">
    <name type="scientific">uncultured Coleofasciculus sp</name>
    <dbReference type="NCBI Taxonomy" id="1267456"/>
    <lineage>
        <taxon>Bacteria</taxon>
        <taxon>Bacillati</taxon>
        <taxon>Cyanobacteriota</taxon>
        <taxon>Cyanophyceae</taxon>
        <taxon>Coleofasciculales</taxon>
        <taxon>Coleofasciculaceae</taxon>
        <taxon>Coleofasciculus</taxon>
        <taxon>environmental samples</taxon>
    </lineage>
</organism>
<dbReference type="EMBL" id="CADCTM010000556">
    <property type="protein sequence ID" value="CAA9277566.1"/>
    <property type="molecule type" value="Genomic_DNA"/>
</dbReference>
<dbReference type="AlphaFoldDB" id="A0A6J4JGP8"/>
<reference evidence="2" key="1">
    <citation type="submission" date="2020-02" db="EMBL/GenBank/DDBJ databases">
        <authorList>
            <person name="Meier V. D."/>
        </authorList>
    </citation>
    <scope>NUCLEOTIDE SEQUENCE</scope>
    <source>
        <strain evidence="2">AVDCRST_MAG92</strain>
    </source>
</reference>
<dbReference type="PANTHER" id="PTHR21052:SF0">
    <property type="entry name" value="ALPHA-KETOGLUTARATE-DEPENDENT DIOXYGENASE ALKB HOMOLOG 7, MITOCHONDRIAL"/>
    <property type="match status" value="1"/>
</dbReference>
<dbReference type="InterPro" id="IPR032870">
    <property type="entry name" value="ALKBH7-like"/>
</dbReference>
<dbReference type="InterPro" id="IPR037151">
    <property type="entry name" value="AlkB-like_sf"/>
</dbReference>
<dbReference type="InterPro" id="IPR005123">
    <property type="entry name" value="Oxoglu/Fe-dep_dioxygenase_dom"/>
</dbReference>
<dbReference type="PROSITE" id="PS51471">
    <property type="entry name" value="FE2OG_OXY"/>
    <property type="match status" value="1"/>
</dbReference>
<name>A0A6J4JGP8_9CYAN</name>
<dbReference type="Gene3D" id="2.60.120.590">
    <property type="entry name" value="Alpha-ketoglutarate-dependent dioxygenase AlkB-like"/>
    <property type="match status" value="1"/>
</dbReference>
<dbReference type="InterPro" id="IPR027450">
    <property type="entry name" value="AlkB-like"/>
</dbReference>
<dbReference type="SUPFAM" id="SSF51197">
    <property type="entry name" value="Clavaminate synthase-like"/>
    <property type="match status" value="1"/>
</dbReference>
<evidence type="ECO:0000313" key="2">
    <source>
        <dbReference type="EMBL" id="CAA9277566.1"/>
    </source>
</evidence>
<sequence length="119" mass="13497">MSELFSDRLTPNIPDQVIINEYQPGQGIANHLDCVPCFGNTIISLSLGSACLMDFTHSQTKEKTSILLYPGSVIVMQGAARYDWQHGIAARKKDKYKGKEILRTRRVSMTFREVLFPYK</sequence>
<dbReference type="GO" id="GO:0006631">
    <property type="term" value="P:fatty acid metabolic process"/>
    <property type="evidence" value="ECO:0007669"/>
    <property type="project" value="TreeGrafter"/>
</dbReference>
<dbReference type="Pfam" id="PF13532">
    <property type="entry name" value="2OG-FeII_Oxy_2"/>
    <property type="match status" value="1"/>
</dbReference>
<gene>
    <name evidence="2" type="ORF">AVDCRST_MAG92-3312</name>
</gene>
<evidence type="ECO:0000259" key="1">
    <source>
        <dbReference type="PROSITE" id="PS51471"/>
    </source>
</evidence>
<dbReference type="PANTHER" id="PTHR21052">
    <property type="entry name" value="SPERMATOGENESIS ASSOCIATED 11-RELATED"/>
    <property type="match status" value="1"/>
</dbReference>